<accession>A0A1G6ZCK8</accession>
<organism evidence="1 2">
    <name type="scientific">Riemerella columbipharyngis</name>
    <dbReference type="NCBI Taxonomy" id="1071918"/>
    <lineage>
        <taxon>Bacteria</taxon>
        <taxon>Pseudomonadati</taxon>
        <taxon>Bacteroidota</taxon>
        <taxon>Flavobacteriia</taxon>
        <taxon>Flavobacteriales</taxon>
        <taxon>Weeksellaceae</taxon>
        <taxon>Riemerella</taxon>
    </lineage>
</organism>
<evidence type="ECO:0000313" key="2">
    <source>
        <dbReference type="Proteomes" id="UP000198517"/>
    </source>
</evidence>
<keyword evidence="2" id="KW-1185">Reference proteome</keyword>
<dbReference type="EMBL" id="FNAS01000002">
    <property type="protein sequence ID" value="SDD99827.1"/>
    <property type="molecule type" value="Genomic_DNA"/>
</dbReference>
<evidence type="ECO:0000313" key="1">
    <source>
        <dbReference type="EMBL" id="SDD99827.1"/>
    </source>
</evidence>
<dbReference type="OrthoDB" id="1269396at2"/>
<name>A0A1G6ZCK8_9FLAO</name>
<protein>
    <submittedName>
        <fullName evidence="1">Uncharacterized protein</fullName>
    </submittedName>
</protein>
<sequence length="225" mass="26618">MKKRIILGQLVISIYLVICSHGPRPKPPWEKENVSFPMMNQEIRHSMQENERQVDMKNKQVSNTALENTNKTQWEKLEKKVKKIQNRLRFVDFAMQGTPTGVKIYRKGLKIKEIQEAIIREVKSAPYTIAWAGEKELHFIDDFQMTLRLLVGIVASYGAINQMEKADRKILLDYALSEVERIERESEMTLFMVREVKRRMEFSLFKIKFWKNQDKEIVKEILSNI</sequence>
<dbReference type="Proteomes" id="UP000198517">
    <property type="component" value="Unassembled WGS sequence"/>
</dbReference>
<reference evidence="1 2" key="1">
    <citation type="submission" date="2016-10" db="EMBL/GenBank/DDBJ databases">
        <authorList>
            <person name="de Groot N.N."/>
        </authorList>
    </citation>
    <scope>NUCLEOTIDE SEQUENCE [LARGE SCALE GENOMIC DNA]</scope>
    <source>
        <strain evidence="1 2">DSM 24015</strain>
    </source>
</reference>
<dbReference type="AlphaFoldDB" id="A0A1G6ZCK8"/>
<gene>
    <name evidence="1" type="ORF">SAMN05421544_10226</name>
</gene>
<proteinExistence type="predicted"/>
<dbReference type="STRING" id="1071918.SAMN05421544_10226"/>
<dbReference type="RefSeq" id="WP_092735772.1">
    <property type="nucleotide sequence ID" value="NZ_FNAS01000002.1"/>
</dbReference>